<dbReference type="AlphaFoldDB" id="A0A6C0B041"/>
<dbReference type="Gene3D" id="6.10.140.110">
    <property type="match status" value="1"/>
</dbReference>
<reference evidence="1" key="1">
    <citation type="journal article" date="2020" name="Nature">
        <title>Giant virus diversity and host interactions through global metagenomics.</title>
        <authorList>
            <person name="Schulz F."/>
            <person name="Roux S."/>
            <person name="Paez-Espino D."/>
            <person name="Jungbluth S."/>
            <person name="Walsh D.A."/>
            <person name="Denef V.J."/>
            <person name="McMahon K.D."/>
            <person name="Konstantinidis K.T."/>
            <person name="Eloe-Fadrosh E.A."/>
            <person name="Kyrpides N.C."/>
            <person name="Woyke T."/>
        </authorList>
    </citation>
    <scope>NUCLEOTIDE SEQUENCE</scope>
    <source>
        <strain evidence="1">GVMAG-M-3300009182-78</strain>
    </source>
</reference>
<dbReference type="SMART" id="SM01425">
    <property type="entry name" value="EsV_1_7"/>
    <property type="match status" value="5"/>
</dbReference>
<dbReference type="Pfam" id="PF19114">
    <property type="entry name" value="EsV_1_7_cys"/>
    <property type="match status" value="5"/>
</dbReference>
<sequence>MPTLCSHLNCKKRANYGNEIKKNIFCAEHKTDDMFISWSRICEVDGCKLFPIFNFDGEKNGRYCLKHKLDEMIDVFHKKCEIKGCKITSYFNFKNEKKGRFCFIHKLDGMIDIKSKRCIFKDCNIKPCFNFKGEKPNFCVNHKLDGMLNVKQRKSCIFSNCEKIPRFNYEKEKIPIFCLNHKLEGMINLWSNLCKNDGCLIKGNKKYKNYCTHCFQYLFPLDPLTFQIRCKTKEIAVRDFLNANYEGFNHDKILEYGGCDCLTRRRIDHRKLIDNTLLCIETDENQHKSYSKEYEEARYNDLIVNFTCKYIIIRFNPDSYINKKGFRINPYISTKLHQLKCKIDEQIERIKNNENSELLEIIYLYYDNYN</sequence>
<proteinExistence type="predicted"/>
<organism evidence="1">
    <name type="scientific">viral metagenome</name>
    <dbReference type="NCBI Taxonomy" id="1070528"/>
    <lineage>
        <taxon>unclassified sequences</taxon>
        <taxon>metagenomes</taxon>
        <taxon>organismal metagenomes</taxon>
    </lineage>
</organism>
<evidence type="ECO:0008006" key="2">
    <source>
        <dbReference type="Google" id="ProtNLM"/>
    </source>
</evidence>
<protein>
    <recommendedName>
        <fullName evidence="2">Endonuclease</fullName>
    </recommendedName>
</protein>
<accession>A0A6C0B041</accession>
<dbReference type="EMBL" id="MN739045">
    <property type="protein sequence ID" value="QHS85607.1"/>
    <property type="molecule type" value="Genomic_DNA"/>
</dbReference>
<evidence type="ECO:0000313" key="1">
    <source>
        <dbReference type="EMBL" id="QHS85607.1"/>
    </source>
</evidence>
<name>A0A6C0B041_9ZZZZ</name>
<dbReference type="InterPro" id="IPR043822">
    <property type="entry name" value="EsV_1_7_cys"/>
</dbReference>